<gene>
    <name evidence="1" type="ORF">ERICIII_01566</name>
    <name evidence="2" type="ORF">ERICV_01670</name>
</gene>
<evidence type="ECO:0000313" key="1">
    <source>
        <dbReference type="EMBL" id="AVF25752.1"/>
    </source>
</evidence>
<dbReference type="Proteomes" id="UP000239833">
    <property type="component" value="Chromosome"/>
</dbReference>
<reference evidence="3" key="1">
    <citation type="submission" date="2017-02" db="EMBL/GenBank/DDBJ databases">
        <title>Delineation of Paenibacillus larvae strains originating from foulbrood outbreaks.</title>
        <authorList>
            <person name="Beims H."/>
            <person name="Bunk B."/>
            <person name="Sproeer C."/>
            <person name="Mohr K.I."/>
            <person name="Pradella S."/>
            <person name="Guenther G."/>
            <person name="Rohde M."/>
            <person name="von der Ohe W."/>
            <person name="Steinert M."/>
        </authorList>
    </citation>
    <scope>NUCLEOTIDE SEQUENCE [LARGE SCALE GENOMIC DNA]</scope>
    <source>
        <strain evidence="3">Eric_III</strain>
    </source>
</reference>
<accession>A0A2L1UC81</accession>
<evidence type="ECO:0000313" key="4">
    <source>
        <dbReference type="Proteomes" id="UP000464330"/>
    </source>
</evidence>
<evidence type="ECO:0000313" key="2">
    <source>
        <dbReference type="EMBL" id="QHZ50826.1"/>
    </source>
</evidence>
<dbReference type="AlphaFoldDB" id="A0A2L1UC81"/>
<organism evidence="1 3">
    <name type="scientific">Paenibacillus larvae subsp. larvae</name>
    <dbReference type="NCBI Taxonomy" id="147375"/>
    <lineage>
        <taxon>Bacteria</taxon>
        <taxon>Bacillati</taxon>
        <taxon>Bacillota</taxon>
        <taxon>Bacilli</taxon>
        <taxon>Bacillales</taxon>
        <taxon>Paenibacillaceae</taxon>
        <taxon>Paenibacillus</taxon>
    </lineage>
</organism>
<reference evidence="1 4" key="2">
    <citation type="journal article" date="2020" name="Int. J. Med. Microbiol.">
        <title>Discovery of Paenibacillus larvae ERIC V: Phenotypic and genomic comparison to genotypes ERIC I-IV reveal different inventories of virulence factors which correlate with epidemiological prevalences of American Foulbrood.</title>
        <authorList>
            <person name="Beims H."/>
            <person name="Bunk B."/>
            <person name="Erler S."/>
            <person name="Mohr K.I."/>
            <person name="Sproer C."/>
            <person name="Pradella S."/>
            <person name="Gunther G."/>
            <person name="Rohde M."/>
            <person name="von der Ohe W."/>
            <person name="Steinert M."/>
        </authorList>
    </citation>
    <scope>NUCLEOTIDE SEQUENCE</scope>
    <source>
        <strain evidence="1">Eric_III</strain>
        <strain evidence="2">Eric_V</strain>
    </source>
</reference>
<dbReference type="Proteomes" id="UP000464330">
    <property type="component" value="Chromosome"/>
</dbReference>
<evidence type="ECO:0000313" key="3">
    <source>
        <dbReference type="Proteomes" id="UP000239833"/>
    </source>
</evidence>
<dbReference type="RefSeq" id="WP_024093732.1">
    <property type="nucleotide sequence ID" value="NZ_CP019651.1"/>
</dbReference>
<dbReference type="GeneID" id="64221335"/>
<dbReference type="EMBL" id="CP019655">
    <property type="protein sequence ID" value="AVF25752.1"/>
    <property type="molecule type" value="Genomic_DNA"/>
</dbReference>
<protein>
    <submittedName>
        <fullName evidence="1">Uncharacterized protein</fullName>
    </submittedName>
</protein>
<accession>A0A6C0QRE6</accession>
<name>A0A2L1UC81_9BACL</name>
<accession>A0A8B6WVA7</accession>
<proteinExistence type="predicted"/>
<dbReference type="EMBL" id="CP019717">
    <property type="protein sequence ID" value="QHZ50826.1"/>
    <property type="molecule type" value="Genomic_DNA"/>
</dbReference>
<sequence>MSIVNRVKVAIRCKHCGERFILRGKLEKGKIETGFKQCLCNNETDLDIEQVE</sequence>